<dbReference type="Pfam" id="PF03321">
    <property type="entry name" value="GH3"/>
    <property type="match status" value="1"/>
</dbReference>
<evidence type="ECO:0000313" key="3">
    <source>
        <dbReference type="EMBL" id="ACE05878.1"/>
    </source>
</evidence>
<dbReference type="AlphaFoldDB" id="B3ERM6"/>
<keyword evidence="4" id="KW-1185">Reference proteome</keyword>
<accession>B3ERM6</accession>
<organism evidence="3 4">
    <name type="scientific">Amoebophilus asiaticus (strain 5a2)</name>
    <dbReference type="NCBI Taxonomy" id="452471"/>
    <lineage>
        <taxon>Bacteria</taxon>
        <taxon>Pseudomonadati</taxon>
        <taxon>Bacteroidota</taxon>
        <taxon>Cytophagia</taxon>
        <taxon>Cytophagales</taxon>
        <taxon>Amoebophilaceae</taxon>
        <taxon>Candidatus Amoebophilus</taxon>
    </lineage>
</organism>
<dbReference type="GO" id="GO:0005737">
    <property type="term" value="C:cytoplasm"/>
    <property type="evidence" value="ECO:0007669"/>
    <property type="project" value="TreeGrafter"/>
</dbReference>
<dbReference type="OrthoDB" id="5678283at2"/>
<dbReference type="EMBL" id="CP001102">
    <property type="protein sequence ID" value="ACE05878.1"/>
    <property type="molecule type" value="Genomic_DNA"/>
</dbReference>
<dbReference type="Proteomes" id="UP000001227">
    <property type="component" value="Chromosome"/>
</dbReference>
<dbReference type="SUPFAM" id="SSF56801">
    <property type="entry name" value="Acetyl-CoA synthetase-like"/>
    <property type="match status" value="1"/>
</dbReference>
<dbReference type="GO" id="GO:0016881">
    <property type="term" value="F:acid-amino acid ligase activity"/>
    <property type="evidence" value="ECO:0007669"/>
    <property type="project" value="TreeGrafter"/>
</dbReference>
<gene>
    <name evidence="3" type="ordered locus">Aasi_0468</name>
</gene>
<dbReference type="InterPro" id="IPR055378">
    <property type="entry name" value="GH3_C"/>
</dbReference>
<evidence type="ECO:0000313" key="4">
    <source>
        <dbReference type="Proteomes" id="UP000001227"/>
    </source>
</evidence>
<sequence>MNFKSLLSKPLATWVVRNQKQCFKNPVRIQQNIFHKLIQQAKHTLFGRAHNFNSIRTHEDFKQYVPIRAYEDFTGYIEQIKGGESDVLWPGSPIYFAKTSGTTGGDKHIPITKESIKHHIVNARNALLYYVNETSKTDFLKRKMIFLSGSPQLTTEANILTGRLSGIVNHHVPSYLRGSQLPSYATNCIPDWETKLDKIVEETLQAQMGLISGIPPWVQMYFDKLTQETGKHISEIFPDFSLLVHGGVNFEPYRHKLFDSIGKAVDTIETYPASEGFIAFQDSQQEKGLLLQLDSGMFFEFIPTISLASPTPKRLSIEEVELGVDYALVLSSNAGLWAYMLGDTIKFISLEPPRIVVTGRVKHFISAFGEHVIIEEIEKAMQFTLNKYPQVRVTEFTVAPWVSKQAGEDSYHEWLIEFSYPPQNITTFASELNRQMCLLNSYYKDLIEGNILSTLKVTSLQSGAFKEYMRQVGKLGEQNKIVRVANDRKIADAVTKYKISDL</sequence>
<dbReference type="eggNOG" id="COG1541">
    <property type="taxonomic scope" value="Bacteria"/>
</dbReference>
<reference evidence="3 4" key="1">
    <citation type="journal article" date="2010" name="J. Bacteriol.">
        <title>The genome of the amoeba symbiont 'Candidatus Amoebophilus asiaticus' reveals common mechanisms for host cell interaction among amoeba-associated bacteria.</title>
        <authorList>
            <person name="Schmitz-Esser S."/>
            <person name="Tischler P."/>
            <person name="Arnold R."/>
            <person name="Montanaro J."/>
            <person name="Wagner M."/>
            <person name="Rattei T."/>
            <person name="Horn M."/>
        </authorList>
    </citation>
    <scope>NUCLEOTIDE SEQUENCE [LARGE SCALE GENOMIC DNA]</scope>
    <source>
        <strain evidence="3 4">5a2</strain>
    </source>
</reference>
<dbReference type="STRING" id="452471.Aasi_0468"/>
<protein>
    <recommendedName>
        <fullName evidence="5">GH3 auxin-responsive promoter</fullName>
    </recommendedName>
</protein>
<dbReference type="InterPro" id="IPR004993">
    <property type="entry name" value="GH3"/>
</dbReference>
<dbReference type="InterPro" id="IPR055377">
    <property type="entry name" value="GH3_M"/>
</dbReference>
<feature type="domain" description="GH3 middle" evidence="1">
    <location>
        <begin position="293"/>
        <end position="360"/>
    </location>
</feature>
<dbReference type="RefSeq" id="WP_012472641.1">
    <property type="nucleotide sequence ID" value="NC_010830.1"/>
</dbReference>
<dbReference type="PANTHER" id="PTHR31901:SF9">
    <property type="entry name" value="GH3 DOMAIN-CONTAINING PROTEIN"/>
    <property type="match status" value="1"/>
</dbReference>
<evidence type="ECO:0000259" key="2">
    <source>
        <dbReference type="Pfam" id="PF23572"/>
    </source>
</evidence>
<dbReference type="PANTHER" id="PTHR31901">
    <property type="entry name" value="GH3 DOMAIN-CONTAINING PROTEIN"/>
    <property type="match status" value="1"/>
</dbReference>
<proteinExistence type="predicted"/>
<dbReference type="Pfam" id="PF23571">
    <property type="entry name" value="GH3_M"/>
    <property type="match status" value="1"/>
</dbReference>
<feature type="domain" description="GH3 C-terminal" evidence="2">
    <location>
        <begin position="375"/>
        <end position="489"/>
    </location>
</feature>
<dbReference type="HOGENOM" id="CLU_016249_4_0_10"/>
<evidence type="ECO:0008006" key="5">
    <source>
        <dbReference type="Google" id="ProtNLM"/>
    </source>
</evidence>
<evidence type="ECO:0000259" key="1">
    <source>
        <dbReference type="Pfam" id="PF23571"/>
    </source>
</evidence>
<name>B3ERM6_AMOA5</name>
<dbReference type="Pfam" id="PF23572">
    <property type="entry name" value="GH3_C"/>
    <property type="match status" value="1"/>
</dbReference>
<dbReference type="KEGG" id="aas:Aasi_0468"/>